<dbReference type="Proteomes" id="UP000183947">
    <property type="component" value="Unassembled WGS sequence"/>
</dbReference>
<dbReference type="Pfam" id="PF22422">
    <property type="entry name" value="MGH1-like_GH"/>
    <property type="match status" value="2"/>
</dbReference>
<evidence type="ECO:0000259" key="1">
    <source>
        <dbReference type="Pfam" id="PF22422"/>
    </source>
</evidence>
<keyword evidence="2" id="KW-0378">Hydrolase</keyword>
<dbReference type="GO" id="GO:0009311">
    <property type="term" value="P:oligosaccharide metabolic process"/>
    <property type="evidence" value="ECO:0007669"/>
    <property type="project" value="InterPro"/>
</dbReference>
<name>A0A1M7FLF5_9BACT</name>
<dbReference type="PANTHER" id="PTHR10412">
    <property type="entry name" value="MANNOSYL-OLIGOSACCHARIDE GLUCOSIDASE"/>
    <property type="match status" value="1"/>
</dbReference>
<dbReference type="InterPro" id="IPR054491">
    <property type="entry name" value="MGH1-like_GH"/>
</dbReference>
<dbReference type="GO" id="GO:0004573">
    <property type="term" value="F:Glc3Man9GlcNAc2 oligosaccharide glucosidase activity"/>
    <property type="evidence" value="ECO:0007669"/>
    <property type="project" value="InterPro"/>
</dbReference>
<keyword evidence="3" id="KW-1185">Reference proteome</keyword>
<accession>A0A1M7FLF5</accession>
<feature type="domain" description="Mannosylglycerate hydrolase MGH1-like glycoside hydrolase" evidence="1">
    <location>
        <begin position="448"/>
        <end position="685"/>
    </location>
</feature>
<dbReference type="InterPro" id="IPR004888">
    <property type="entry name" value="Glycoside_hydrolase_63"/>
</dbReference>
<evidence type="ECO:0000313" key="3">
    <source>
        <dbReference type="Proteomes" id="UP000183947"/>
    </source>
</evidence>
<sequence>MASAGAVSGLYHAAGRIGKATSYLFMTQEQLRLAEANADTTPWKKFGPYLTERQWGTVREDYSAGGNAWDYITHDMARSKAYRWGEEGLGGISDDRQLLCFGVALWNGQDEMLKERLFGLTNGQGNHGEDVKEQYYYLDSTPTHSYMRMLYKYPQSKFPYRKLVRENARRTRQEPEYELLDTGIFNKSRYFDVYIEYAKAGPEDLLIKITVHNRGPKRAHVQVLPQLWFRNTWSWDAAAARPEMRLSQPGAVHAEHPDLGHYHLYCEPHHSAEAPELLFCENDTNGTRLYGLPAEGMYFKDGINDYVVHGEQGAINPAQTGTKAAARYRLSLPAGQAHTIRLRLSQPWQDTPFADFDHLFGARQQEADEFYNCLQESLPPDPDARNVQRQAFAGMLWSKQFYYYDVTQWLKGDPAGLPPPPERLKGRNRQWQHLHNADIISMPDKWEYPWYAAWDLAFHCIPLAMVDTEFAKQQLRLFILDRYMHPNGQLPAYEWNFSDVNPPVHAWATWRVYQMDKKLRQGEGDRVFLEAMFHKLALNFAWWVNRKDRSEQNIFEGGFLGLDNIGVFDRSAPLPTGGYIEQSDGTSWMAMFALNMMRIAMELARHNHVYEEMAGKFFEHFLYIADAMTRGGDGLFNLWDEEDGFYYDVLHTPDETRTKLKVRSIVGLIPLFAVEVVDQDMLDALPGFTARATWLLQNRPHLAQLVSRWQEPGRGARHLLGLLRQSRLRQLLTRMLDEQEFLSDYGIRAMSRHHLEQPYVFSTEEADFVVQYVPGEAESSMFGGNSNWRGPLWMPINFLIVESLQRYHFYYGDSFKVEYPTGSGQLLNLQQVAAALADRLARLLLKDKDGRRPAFGTNELLQTDPHFRDNLLFHEYFHGDTGHGLGASHQTGWTGLVVRLLQMRPQPPA</sequence>
<organism evidence="2 3">
    <name type="scientific">Hymenobacter psychrotolerans DSM 18569</name>
    <dbReference type="NCBI Taxonomy" id="1121959"/>
    <lineage>
        <taxon>Bacteria</taxon>
        <taxon>Pseudomonadati</taxon>
        <taxon>Bacteroidota</taxon>
        <taxon>Cytophagia</taxon>
        <taxon>Cytophagales</taxon>
        <taxon>Hymenobacteraceae</taxon>
        <taxon>Hymenobacter</taxon>
    </lineage>
</organism>
<dbReference type="InterPro" id="IPR012341">
    <property type="entry name" value="6hp_glycosidase-like_sf"/>
</dbReference>
<protein>
    <submittedName>
        <fullName evidence="2">Glycosyl hydrolase family 63 C-terminal domain-containing protein</fullName>
    </submittedName>
</protein>
<feature type="domain" description="Mannosylglycerate hydrolase MGH1-like glycoside hydrolase" evidence="1">
    <location>
        <begin position="720"/>
        <end position="891"/>
    </location>
</feature>
<dbReference type="AlphaFoldDB" id="A0A1M7FLF5"/>
<dbReference type="EMBL" id="FRAS01000031">
    <property type="protein sequence ID" value="SHM04519.1"/>
    <property type="molecule type" value="Genomic_DNA"/>
</dbReference>
<evidence type="ECO:0000313" key="2">
    <source>
        <dbReference type="EMBL" id="SHM04519.1"/>
    </source>
</evidence>
<gene>
    <name evidence="2" type="ORF">SAMN02746009_03849</name>
</gene>
<dbReference type="SUPFAM" id="SSF48208">
    <property type="entry name" value="Six-hairpin glycosidases"/>
    <property type="match status" value="1"/>
</dbReference>
<dbReference type="Gene3D" id="1.50.10.10">
    <property type="match status" value="1"/>
</dbReference>
<dbReference type="PANTHER" id="PTHR10412:SF10">
    <property type="entry name" value="GLYCOSYL HYDROLASE FAMILY 63 C-TERMINAL DOMAIN-CONTAINING PROTEIN"/>
    <property type="match status" value="1"/>
</dbReference>
<dbReference type="STRING" id="1121959.SAMN02746009_03849"/>
<proteinExistence type="predicted"/>
<dbReference type="InterPro" id="IPR008928">
    <property type="entry name" value="6-hairpin_glycosidase_sf"/>
</dbReference>
<reference evidence="3" key="1">
    <citation type="submission" date="2016-11" db="EMBL/GenBank/DDBJ databases">
        <authorList>
            <person name="Varghese N."/>
            <person name="Submissions S."/>
        </authorList>
    </citation>
    <scope>NUCLEOTIDE SEQUENCE [LARGE SCALE GENOMIC DNA]</scope>
    <source>
        <strain evidence="3">DSM 18569</strain>
    </source>
</reference>